<keyword evidence="5 6" id="KW-0472">Membrane</keyword>
<protein>
    <recommendedName>
        <fullName evidence="6">WAT1-related protein</fullName>
    </recommendedName>
</protein>
<comment type="similarity">
    <text evidence="2 6">Belongs to the drug/metabolite transporter (DMT) superfamily. Plant drug/metabolite exporter (P-DME) (TC 2.A.7.4) family.</text>
</comment>
<name>A0ABC8W306_9POAL</name>
<dbReference type="Proteomes" id="UP001497457">
    <property type="component" value="Chromosome 11b"/>
</dbReference>
<dbReference type="InterPro" id="IPR000620">
    <property type="entry name" value="EamA_dom"/>
</dbReference>
<feature type="domain" description="EamA" evidence="7">
    <location>
        <begin position="14"/>
        <end position="149"/>
    </location>
</feature>
<evidence type="ECO:0000256" key="2">
    <source>
        <dbReference type="ARBA" id="ARBA00007635"/>
    </source>
</evidence>
<feature type="transmembrane region" description="Helical" evidence="6">
    <location>
        <begin position="183"/>
        <end position="203"/>
    </location>
</feature>
<feature type="transmembrane region" description="Helical" evidence="6">
    <location>
        <begin position="280"/>
        <end position="298"/>
    </location>
</feature>
<keyword evidence="9" id="KW-1185">Reference proteome</keyword>
<feature type="transmembrane region" description="Helical" evidence="6">
    <location>
        <begin position="215"/>
        <end position="234"/>
    </location>
</feature>
<dbReference type="SUPFAM" id="SSF103481">
    <property type="entry name" value="Multidrug resistance efflux transporter EmrE"/>
    <property type="match status" value="2"/>
</dbReference>
<accession>A0ABC8W306</accession>
<evidence type="ECO:0000259" key="7">
    <source>
        <dbReference type="Pfam" id="PF00892"/>
    </source>
</evidence>
<evidence type="ECO:0000256" key="4">
    <source>
        <dbReference type="ARBA" id="ARBA00022989"/>
    </source>
</evidence>
<dbReference type="PANTHER" id="PTHR31218">
    <property type="entry name" value="WAT1-RELATED PROTEIN"/>
    <property type="match status" value="1"/>
</dbReference>
<feature type="transmembrane region" description="Helical" evidence="6">
    <location>
        <begin position="304"/>
        <end position="323"/>
    </location>
</feature>
<feature type="transmembrane region" description="Helical" evidence="6">
    <location>
        <begin position="131"/>
        <end position="151"/>
    </location>
</feature>
<proteinExistence type="inferred from homology"/>
<comment type="subcellular location">
    <subcellularLocation>
        <location evidence="1 6">Membrane</location>
        <topology evidence="1 6">Multi-pass membrane protein</topology>
    </subcellularLocation>
</comment>
<evidence type="ECO:0000313" key="8">
    <source>
        <dbReference type="EMBL" id="CAL4901726.1"/>
    </source>
</evidence>
<reference evidence="8" key="1">
    <citation type="submission" date="2024-10" db="EMBL/GenBank/DDBJ databases">
        <authorList>
            <person name="Ryan C."/>
        </authorList>
    </citation>
    <scope>NUCLEOTIDE SEQUENCE [LARGE SCALE GENOMIC DNA]</scope>
</reference>
<dbReference type="Pfam" id="PF00892">
    <property type="entry name" value="EamA"/>
    <property type="match status" value="2"/>
</dbReference>
<keyword evidence="4 6" id="KW-1133">Transmembrane helix</keyword>
<dbReference type="GO" id="GO:0016020">
    <property type="term" value="C:membrane"/>
    <property type="evidence" value="ECO:0007669"/>
    <property type="project" value="UniProtKB-SubCell"/>
</dbReference>
<evidence type="ECO:0000256" key="3">
    <source>
        <dbReference type="ARBA" id="ARBA00022692"/>
    </source>
</evidence>
<keyword evidence="3 6" id="KW-0812">Transmembrane</keyword>
<feature type="transmembrane region" description="Helical" evidence="6">
    <location>
        <begin position="41"/>
        <end position="58"/>
    </location>
</feature>
<dbReference type="InterPro" id="IPR037185">
    <property type="entry name" value="EmrE-like"/>
</dbReference>
<dbReference type="InterPro" id="IPR030184">
    <property type="entry name" value="WAT1-related"/>
</dbReference>
<feature type="transmembrane region" description="Helical" evidence="6">
    <location>
        <begin position="254"/>
        <end position="273"/>
    </location>
</feature>
<evidence type="ECO:0000256" key="5">
    <source>
        <dbReference type="ARBA" id="ARBA00023136"/>
    </source>
</evidence>
<feature type="transmembrane region" description="Helical" evidence="6">
    <location>
        <begin position="98"/>
        <end position="119"/>
    </location>
</feature>
<feature type="domain" description="EamA" evidence="7">
    <location>
        <begin position="186"/>
        <end position="322"/>
    </location>
</feature>
<feature type="transmembrane region" description="Helical" evidence="6">
    <location>
        <begin position="70"/>
        <end position="92"/>
    </location>
</feature>
<sequence length="354" mass="38532">MARRAAMLPASMFLVQAVMVGMLLLSKLALSAGMSPIVLTVYRNIFAAAAVAPFALVFERQLLKKINWAVLAWTTANATFGVSLAMGLYYYGLRNTSAAYSAIFLNLVPIVTFIIAVLLRSEKLALQKWFGRMKLLGALFCFGGTLLVSLLKGPVLHLWPTGLLKGHHVSVPASTAAHHQNKVIVGTLFLCASCVAYSLWLIIQARLVKIFPSKYWTTVLTCLIGSIECCVVGFCLDHDKADWKLKWNLQLLTISYSGVLNTGVMFVLISWVISKRGPIYPPMFNSVFLIVSTVLDSLLLGTDIYVGTVVGTVLIVLGLYGFLWGKGEELKVAAAARAQQEAAAAEQEQPLGMV</sequence>
<dbReference type="EMBL" id="OZ075121">
    <property type="protein sequence ID" value="CAL4901726.1"/>
    <property type="molecule type" value="Genomic_DNA"/>
</dbReference>
<evidence type="ECO:0000256" key="6">
    <source>
        <dbReference type="RuleBase" id="RU363077"/>
    </source>
</evidence>
<dbReference type="AlphaFoldDB" id="A0ABC8W306"/>
<gene>
    <name evidence="8" type="ORF">URODEC1_LOCUS9505</name>
</gene>
<evidence type="ECO:0000256" key="1">
    <source>
        <dbReference type="ARBA" id="ARBA00004141"/>
    </source>
</evidence>
<organism evidence="8 9">
    <name type="scientific">Urochloa decumbens</name>
    <dbReference type="NCBI Taxonomy" id="240449"/>
    <lineage>
        <taxon>Eukaryota</taxon>
        <taxon>Viridiplantae</taxon>
        <taxon>Streptophyta</taxon>
        <taxon>Embryophyta</taxon>
        <taxon>Tracheophyta</taxon>
        <taxon>Spermatophyta</taxon>
        <taxon>Magnoliopsida</taxon>
        <taxon>Liliopsida</taxon>
        <taxon>Poales</taxon>
        <taxon>Poaceae</taxon>
        <taxon>PACMAD clade</taxon>
        <taxon>Panicoideae</taxon>
        <taxon>Panicodae</taxon>
        <taxon>Paniceae</taxon>
        <taxon>Melinidinae</taxon>
        <taxon>Urochloa</taxon>
    </lineage>
</organism>
<evidence type="ECO:0000313" key="9">
    <source>
        <dbReference type="Proteomes" id="UP001497457"/>
    </source>
</evidence>